<evidence type="ECO:0000313" key="1">
    <source>
        <dbReference type="EMBL" id="MET4540046.1"/>
    </source>
</evidence>
<accession>A0ABV2P5L5</accession>
<organism evidence="1 2">
    <name type="scientific">Arthrobacter bambusae</name>
    <dbReference type="NCBI Taxonomy" id="1338426"/>
    <lineage>
        <taxon>Bacteria</taxon>
        <taxon>Bacillati</taxon>
        <taxon>Actinomycetota</taxon>
        <taxon>Actinomycetes</taxon>
        <taxon>Micrococcales</taxon>
        <taxon>Micrococcaceae</taxon>
        <taxon>Arthrobacter</taxon>
    </lineage>
</organism>
<keyword evidence="2" id="KW-1185">Reference proteome</keyword>
<dbReference type="Proteomes" id="UP001549307">
    <property type="component" value="Unassembled WGS sequence"/>
</dbReference>
<dbReference type="EMBL" id="JBEPSN010000004">
    <property type="protein sequence ID" value="MET4540046.1"/>
    <property type="molecule type" value="Genomic_DNA"/>
</dbReference>
<protein>
    <recommendedName>
        <fullName evidence="3">Bacterial CdiA-CT RNAse A domain-containing protein</fullName>
    </recommendedName>
</protein>
<reference evidence="1 2" key="1">
    <citation type="submission" date="2024-06" db="EMBL/GenBank/DDBJ databases">
        <title>Sorghum-associated microbial communities from plants grown in Nebraska, USA.</title>
        <authorList>
            <person name="Schachtman D."/>
        </authorList>
    </citation>
    <scope>NUCLEOTIDE SEQUENCE [LARGE SCALE GENOMIC DNA]</scope>
    <source>
        <strain evidence="1 2">3552</strain>
    </source>
</reference>
<sequence>MPNSEPAGIWSWFNRFSSTATYYQPKWVTNGAGRQVARGADLGDPATQAATAKAWQSFLTFAEQAANAAGAGGVVKGVGMGAKTAVGAAKIAAGASAATKVAPFTLKSLGKSLYQSPAGLVYGPSKNHGHRLTHVLQHAFDDPTKKLHTRFSSGMGALKTVDEAWLLRGGPVPGNPSKYIVPMGKQVGAGGETNVTIIVRPGTTELITAFPSP</sequence>
<comment type="caution">
    <text evidence="1">The sequence shown here is derived from an EMBL/GenBank/DDBJ whole genome shotgun (WGS) entry which is preliminary data.</text>
</comment>
<evidence type="ECO:0008006" key="3">
    <source>
        <dbReference type="Google" id="ProtNLM"/>
    </source>
</evidence>
<evidence type="ECO:0000313" key="2">
    <source>
        <dbReference type="Proteomes" id="UP001549307"/>
    </source>
</evidence>
<dbReference type="RefSeq" id="WP_354228741.1">
    <property type="nucleotide sequence ID" value="NZ_JBEPSN010000004.1"/>
</dbReference>
<proteinExistence type="predicted"/>
<name>A0ABV2P5L5_9MICC</name>
<dbReference type="GeneID" id="92752777"/>
<gene>
    <name evidence="1" type="ORF">ABIE37_001827</name>
</gene>